<accession>A0AB37AK41</accession>
<keyword evidence="6 8" id="KW-0560">Oxidoreductase</keyword>
<comment type="similarity">
    <text evidence="3 8">Belongs to the DadA oxidoreductase family.</text>
</comment>
<dbReference type="GO" id="GO:0005737">
    <property type="term" value="C:cytoplasm"/>
    <property type="evidence" value="ECO:0007669"/>
    <property type="project" value="TreeGrafter"/>
</dbReference>
<dbReference type="Gene3D" id="3.50.50.60">
    <property type="entry name" value="FAD/NAD(P)-binding domain"/>
    <property type="match status" value="2"/>
</dbReference>
<reference evidence="10 11" key="1">
    <citation type="submission" date="2018-03" db="EMBL/GenBank/DDBJ databases">
        <authorList>
            <person name="Nguyen K."/>
            <person name="Fouts D."/>
            <person name="Sutton G."/>
        </authorList>
    </citation>
    <scope>NUCLEOTIDE SEQUENCE [LARGE SCALE GENOMIC DNA]</scope>
    <source>
        <strain evidence="10 11">AU14328</strain>
    </source>
</reference>
<proteinExistence type="inferred from homology"/>
<comment type="catalytic activity">
    <reaction evidence="7 8">
        <text>a D-alpha-amino acid + A + H2O = a 2-oxocarboxylate + AH2 + NH4(+)</text>
        <dbReference type="Rhea" id="RHEA:18125"/>
        <dbReference type="ChEBI" id="CHEBI:13193"/>
        <dbReference type="ChEBI" id="CHEBI:15377"/>
        <dbReference type="ChEBI" id="CHEBI:17499"/>
        <dbReference type="ChEBI" id="CHEBI:28938"/>
        <dbReference type="ChEBI" id="CHEBI:35179"/>
        <dbReference type="ChEBI" id="CHEBI:59871"/>
    </reaction>
</comment>
<evidence type="ECO:0000256" key="8">
    <source>
        <dbReference type="HAMAP-Rule" id="MF_01202"/>
    </source>
</evidence>
<evidence type="ECO:0000256" key="1">
    <source>
        <dbReference type="ARBA" id="ARBA00001974"/>
    </source>
</evidence>
<dbReference type="SUPFAM" id="SSF51905">
    <property type="entry name" value="FAD/NAD(P)-binding domain"/>
    <property type="match status" value="1"/>
</dbReference>
<comment type="caution">
    <text evidence="10">The sequence shown here is derived from an EMBL/GenBank/DDBJ whole genome shotgun (WGS) entry which is preliminary data.</text>
</comment>
<keyword evidence="4 8" id="KW-0285">Flavoprotein</keyword>
<evidence type="ECO:0000313" key="10">
    <source>
        <dbReference type="EMBL" id="PRE41127.1"/>
    </source>
</evidence>
<evidence type="ECO:0000256" key="3">
    <source>
        <dbReference type="ARBA" id="ARBA00009410"/>
    </source>
</evidence>
<dbReference type="PANTHER" id="PTHR13847:SF280">
    <property type="entry name" value="D-AMINO ACID DEHYDROGENASE"/>
    <property type="match status" value="1"/>
</dbReference>
<comment type="pathway">
    <text evidence="2">Amino-acid degradation; D-alanine degradation; NH(3) and pyruvate from D-alanine: step 1/1.</text>
</comment>
<dbReference type="InterPro" id="IPR023080">
    <property type="entry name" value="DadA"/>
</dbReference>
<evidence type="ECO:0000256" key="2">
    <source>
        <dbReference type="ARBA" id="ARBA00004960"/>
    </source>
</evidence>
<evidence type="ECO:0000313" key="11">
    <source>
        <dbReference type="Proteomes" id="UP000237811"/>
    </source>
</evidence>
<feature type="binding site" evidence="8">
    <location>
        <begin position="3"/>
        <end position="17"/>
    </location>
    <ligand>
        <name>FAD</name>
        <dbReference type="ChEBI" id="CHEBI:57692"/>
    </ligand>
</feature>
<comment type="function">
    <text evidence="8">Oxidative deamination of D-amino acids.</text>
</comment>
<keyword evidence="5 8" id="KW-0274">FAD</keyword>
<name>A0AB37AK41_9BURK</name>
<dbReference type="InterPro" id="IPR006076">
    <property type="entry name" value="FAD-dep_OxRdtase"/>
</dbReference>
<feature type="domain" description="FAD dependent oxidoreductase" evidence="9">
    <location>
        <begin position="2"/>
        <end position="397"/>
    </location>
</feature>
<dbReference type="AlphaFoldDB" id="A0AB37AK41"/>
<evidence type="ECO:0000256" key="7">
    <source>
        <dbReference type="ARBA" id="ARBA00047884"/>
    </source>
</evidence>
<evidence type="ECO:0000256" key="5">
    <source>
        <dbReference type="ARBA" id="ARBA00022827"/>
    </source>
</evidence>
<dbReference type="NCBIfam" id="NF001933">
    <property type="entry name" value="PRK00711.1"/>
    <property type="match status" value="1"/>
</dbReference>
<protein>
    <recommendedName>
        <fullName evidence="8">D-amino acid dehydrogenase</fullName>
        <ecNumber evidence="8">1.4.99.-</ecNumber>
    </recommendedName>
</protein>
<gene>
    <name evidence="8" type="primary">dadA</name>
    <name evidence="10" type="ORF">C6P99_26970</name>
</gene>
<dbReference type="Proteomes" id="UP000237811">
    <property type="component" value="Unassembled WGS sequence"/>
</dbReference>
<sequence length="428" mass="46019">MRVVILGSGVVGVASAYYLARAGHEVTVIDREAGPALETSFANAGQISPGYAAPWAAPGVPLKAVKWMFEKHAPLAIRLDGTRFQLQWMWQMLRNCTPERYAVNKSRMVRLAEYSRDCLQALRADTGIQYEGRTGGTLQLFRTQQQLDGAAKDIAVLREANVPFELLSPAELKNAEPALAAVSHKLTGGLRLPGDETGDCQLFTTRLAALAESLGVKLRYNTPIDGLAIAGGKIAGVQCGSETVRADAYVVALGSYSTNFVANLMKIPVYPLKGYSITAPIVDEAAAPVSTVLDETYKIAITRFDQRIRVGGMAEIVGFDKTLRAARRETLEMCVNDLFPGGGDTSKATFWTGLRPMTPDGTPIVGRTPVSNLFLNTGHGTLGWTMSCGSGQLLADLISGKKPAIQADDLSVHRYLKEVAGQTRPAYA</sequence>
<dbReference type="PANTHER" id="PTHR13847">
    <property type="entry name" value="SARCOSINE DEHYDROGENASE-RELATED"/>
    <property type="match status" value="1"/>
</dbReference>
<dbReference type="Gene3D" id="3.30.9.10">
    <property type="entry name" value="D-Amino Acid Oxidase, subunit A, domain 2"/>
    <property type="match status" value="1"/>
</dbReference>
<dbReference type="InterPro" id="IPR036188">
    <property type="entry name" value="FAD/NAD-bd_sf"/>
</dbReference>
<evidence type="ECO:0000259" key="9">
    <source>
        <dbReference type="Pfam" id="PF01266"/>
    </source>
</evidence>
<dbReference type="RefSeq" id="WP_105778261.1">
    <property type="nucleotide sequence ID" value="NZ_PVFQ01000096.1"/>
</dbReference>
<dbReference type="SUPFAM" id="SSF54373">
    <property type="entry name" value="FAD-linked reductases, C-terminal domain"/>
    <property type="match status" value="1"/>
</dbReference>
<comment type="cofactor">
    <cofactor evidence="1 8">
        <name>FAD</name>
        <dbReference type="ChEBI" id="CHEBI:57692"/>
    </cofactor>
</comment>
<dbReference type="GO" id="GO:0055130">
    <property type="term" value="P:D-alanine catabolic process"/>
    <property type="evidence" value="ECO:0007669"/>
    <property type="project" value="TreeGrafter"/>
</dbReference>
<dbReference type="GO" id="GO:0008718">
    <property type="term" value="F:D-amino-acid dehydrogenase activity"/>
    <property type="evidence" value="ECO:0007669"/>
    <property type="project" value="UniProtKB-UniRule"/>
</dbReference>
<organism evidence="10 11">
    <name type="scientific">Burkholderia multivorans</name>
    <dbReference type="NCBI Taxonomy" id="87883"/>
    <lineage>
        <taxon>Bacteria</taxon>
        <taxon>Pseudomonadati</taxon>
        <taxon>Pseudomonadota</taxon>
        <taxon>Betaproteobacteria</taxon>
        <taxon>Burkholderiales</taxon>
        <taxon>Burkholderiaceae</taxon>
        <taxon>Burkholderia</taxon>
        <taxon>Burkholderia cepacia complex</taxon>
    </lineage>
</organism>
<dbReference type="HAMAP" id="MF_01202">
    <property type="entry name" value="DadA"/>
    <property type="match status" value="1"/>
</dbReference>
<dbReference type="Pfam" id="PF01266">
    <property type="entry name" value="DAO"/>
    <property type="match status" value="1"/>
</dbReference>
<dbReference type="FunFam" id="3.50.50.60:FF:000020">
    <property type="entry name" value="D-amino acid dehydrogenase"/>
    <property type="match status" value="1"/>
</dbReference>
<dbReference type="GO" id="GO:0005886">
    <property type="term" value="C:plasma membrane"/>
    <property type="evidence" value="ECO:0007669"/>
    <property type="project" value="TreeGrafter"/>
</dbReference>
<dbReference type="EC" id="1.4.99.-" evidence="8"/>
<dbReference type="EMBL" id="PVFR01000083">
    <property type="protein sequence ID" value="PRE41127.1"/>
    <property type="molecule type" value="Genomic_DNA"/>
</dbReference>
<evidence type="ECO:0000256" key="4">
    <source>
        <dbReference type="ARBA" id="ARBA00022630"/>
    </source>
</evidence>
<evidence type="ECO:0000256" key="6">
    <source>
        <dbReference type="ARBA" id="ARBA00023002"/>
    </source>
</evidence>